<dbReference type="GO" id="GO:0000160">
    <property type="term" value="P:phosphorelay signal transduction system"/>
    <property type="evidence" value="ECO:0007669"/>
    <property type="project" value="UniProtKB-KW"/>
</dbReference>
<evidence type="ECO:0000256" key="4">
    <source>
        <dbReference type="ARBA" id="ARBA00023163"/>
    </source>
</evidence>
<dbReference type="InterPro" id="IPR011006">
    <property type="entry name" value="CheY-like_superfamily"/>
</dbReference>
<proteinExistence type="predicted"/>
<accession>Q095T9</accession>
<evidence type="ECO:0000313" key="10">
    <source>
        <dbReference type="Proteomes" id="UP000032702"/>
    </source>
</evidence>
<comment type="caution">
    <text evidence="9">The sequence shown here is derived from an EMBL/GenBank/DDBJ whole genome shotgun (WGS) entry which is preliminary data.</text>
</comment>
<keyword evidence="2" id="KW-0902">Two-component regulatory system</keyword>
<dbReference type="InterPro" id="IPR052020">
    <property type="entry name" value="Cyclic_di-GMP/3'3'-cGAMP_PDE"/>
</dbReference>
<reference evidence="9 10" key="1">
    <citation type="submission" date="2006-04" db="EMBL/GenBank/DDBJ databases">
        <authorList>
            <person name="Nierman W.C."/>
        </authorList>
    </citation>
    <scope>NUCLEOTIDE SEQUENCE [LARGE SCALE GENOMIC DNA]</scope>
    <source>
        <strain evidence="9 10">DW4/3-1</strain>
    </source>
</reference>
<dbReference type="PROSITE" id="PS50110">
    <property type="entry name" value="RESPONSE_REGULATORY"/>
    <property type="match status" value="1"/>
</dbReference>
<dbReference type="EMBL" id="AAMD01000032">
    <property type="protein sequence ID" value="EAU67502.1"/>
    <property type="molecule type" value="Genomic_DNA"/>
</dbReference>
<name>Q095T9_STIAD</name>
<dbReference type="CDD" id="cd00077">
    <property type="entry name" value="HDc"/>
    <property type="match status" value="1"/>
</dbReference>
<evidence type="ECO:0000313" key="9">
    <source>
        <dbReference type="EMBL" id="EAU67502.1"/>
    </source>
</evidence>
<evidence type="ECO:0000256" key="6">
    <source>
        <dbReference type="SAM" id="MobiDB-lite"/>
    </source>
</evidence>
<feature type="compositionally biased region" description="Basic and acidic residues" evidence="6">
    <location>
        <begin position="402"/>
        <end position="414"/>
    </location>
</feature>
<dbReference type="SUPFAM" id="SSF109604">
    <property type="entry name" value="HD-domain/PDEase-like"/>
    <property type="match status" value="1"/>
</dbReference>
<evidence type="ECO:0000259" key="8">
    <source>
        <dbReference type="PROSITE" id="PS51832"/>
    </source>
</evidence>
<dbReference type="Pfam" id="PF13487">
    <property type="entry name" value="HD_5"/>
    <property type="match status" value="1"/>
</dbReference>
<dbReference type="SUPFAM" id="SSF52172">
    <property type="entry name" value="CheY-like"/>
    <property type="match status" value="1"/>
</dbReference>
<keyword evidence="3" id="KW-0805">Transcription regulation</keyword>
<dbReference type="AlphaFoldDB" id="Q095T9"/>
<feature type="region of interest" description="Disordered" evidence="6">
    <location>
        <begin position="402"/>
        <end position="437"/>
    </location>
</feature>
<evidence type="ECO:0000256" key="1">
    <source>
        <dbReference type="ARBA" id="ARBA00022553"/>
    </source>
</evidence>
<keyword evidence="4" id="KW-0804">Transcription</keyword>
<dbReference type="Proteomes" id="UP000032702">
    <property type="component" value="Unassembled WGS sequence"/>
</dbReference>
<evidence type="ECO:0000256" key="2">
    <source>
        <dbReference type="ARBA" id="ARBA00023012"/>
    </source>
</evidence>
<dbReference type="SMART" id="SM00448">
    <property type="entry name" value="REC"/>
    <property type="match status" value="1"/>
</dbReference>
<protein>
    <submittedName>
        <fullName evidence="9">Response regulator</fullName>
    </submittedName>
</protein>
<feature type="domain" description="Response regulatory" evidence="7">
    <location>
        <begin position="48"/>
        <end position="162"/>
    </location>
</feature>
<feature type="domain" description="HD-GYP" evidence="8">
    <location>
        <begin position="196"/>
        <end position="392"/>
    </location>
</feature>
<evidence type="ECO:0000256" key="3">
    <source>
        <dbReference type="ARBA" id="ARBA00023015"/>
    </source>
</evidence>
<dbReference type="PATRIC" id="fig|378806.16.peg.6727"/>
<dbReference type="FunFam" id="3.40.50.2300:FF:000018">
    <property type="entry name" value="DNA-binding transcriptional regulator NtrC"/>
    <property type="match status" value="1"/>
</dbReference>
<dbReference type="SMART" id="SM00471">
    <property type="entry name" value="HDc"/>
    <property type="match status" value="1"/>
</dbReference>
<gene>
    <name evidence="9" type="ORF">STIAU_6938</name>
</gene>
<dbReference type="Gene3D" id="3.40.50.2300">
    <property type="match status" value="1"/>
</dbReference>
<sequence length="437" mass="48488">MHPAVGCDWTEGSREGSEGGNFPYLLAIETRKPLESPPVEAIPPAPPRILIVDDDDSVRDVISVLLAEEGYNCVVANGAEMALDVAGEAETPLVISDMKMPGKDGLWLLDNLRERLPDTSVIMLTGYGDTESAVDCLRRGAVDYLLKPPKLTDLIRAIERALAKRRIELARKRYQKKLERKVRDRTAELRTAFKDIANTYQNTLLALVAALDAREHETSDHSQRVVSYTSAIANIMGIQGKELDEIGRGALLHDIGKIGVPDAVLLKPGKLTPDEWMEMRKHPDIGFQMIQNIPFLSTPAQIVLSHQERWDGAGYPRNLQKHEIHVGARIFAVADTLDAMTSDRPYRKGTTFANAIQEIKRCANTQFDPEVVRAFLDIGEEGLVRIKLEMAERKLKPLEAEARAQEAEAELERLTEEDDLELTPVPSAPPLSGNKVA</sequence>
<organism evidence="9 10">
    <name type="scientific">Stigmatella aurantiaca (strain DW4/3-1)</name>
    <dbReference type="NCBI Taxonomy" id="378806"/>
    <lineage>
        <taxon>Bacteria</taxon>
        <taxon>Pseudomonadati</taxon>
        <taxon>Myxococcota</taxon>
        <taxon>Myxococcia</taxon>
        <taxon>Myxococcales</taxon>
        <taxon>Cystobacterineae</taxon>
        <taxon>Archangiaceae</taxon>
        <taxon>Stigmatella</taxon>
    </lineage>
</organism>
<evidence type="ECO:0000259" key="7">
    <source>
        <dbReference type="PROSITE" id="PS50110"/>
    </source>
</evidence>
<keyword evidence="1 5" id="KW-0597">Phosphoprotein</keyword>
<dbReference type="PANTHER" id="PTHR45228">
    <property type="entry name" value="CYCLIC DI-GMP PHOSPHODIESTERASE TM_0186-RELATED"/>
    <property type="match status" value="1"/>
</dbReference>
<feature type="modified residue" description="4-aspartylphosphate" evidence="5">
    <location>
        <position position="97"/>
    </location>
</feature>
<dbReference type="PROSITE" id="PS51832">
    <property type="entry name" value="HD_GYP"/>
    <property type="match status" value="1"/>
</dbReference>
<evidence type="ECO:0000256" key="5">
    <source>
        <dbReference type="PROSITE-ProRule" id="PRU00169"/>
    </source>
</evidence>
<dbReference type="PANTHER" id="PTHR45228:SF5">
    <property type="entry name" value="CYCLIC DI-GMP PHOSPHODIESTERASE VC_1348-RELATED"/>
    <property type="match status" value="1"/>
</dbReference>
<dbReference type="InterPro" id="IPR003607">
    <property type="entry name" value="HD/PDEase_dom"/>
</dbReference>
<dbReference type="InterPro" id="IPR037522">
    <property type="entry name" value="HD_GYP_dom"/>
</dbReference>
<dbReference type="Pfam" id="PF00072">
    <property type="entry name" value="Response_reg"/>
    <property type="match status" value="1"/>
</dbReference>
<dbReference type="Gene3D" id="1.10.3210.10">
    <property type="entry name" value="Hypothetical protein af1432"/>
    <property type="match status" value="1"/>
</dbReference>
<dbReference type="InterPro" id="IPR001789">
    <property type="entry name" value="Sig_transdc_resp-reg_receiver"/>
</dbReference>